<proteinExistence type="predicted"/>
<sequence>MEDTGLMHGDKLERGNTGTNLGLLLKDKEEMEESLKEEEEEQETKEGEPR</sequence>
<evidence type="ECO:0000256" key="1">
    <source>
        <dbReference type="SAM" id="MobiDB-lite"/>
    </source>
</evidence>
<evidence type="ECO:0000313" key="3">
    <source>
        <dbReference type="Proteomes" id="UP000324222"/>
    </source>
</evidence>
<feature type="compositionally biased region" description="Low complexity" evidence="1">
    <location>
        <begin position="15"/>
        <end position="24"/>
    </location>
</feature>
<organism evidence="2 3">
    <name type="scientific">Portunus trituberculatus</name>
    <name type="common">Swimming crab</name>
    <name type="synonym">Neptunus trituberculatus</name>
    <dbReference type="NCBI Taxonomy" id="210409"/>
    <lineage>
        <taxon>Eukaryota</taxon>
        <taxon>Metazoa</taxon>
        <taxon>Ecdysozoa</taxon>
        <taxon>Arthropoda</taxon>
        <taxon>Crustacea</taxon>
        <taxon>Multicrustacea</taxon>
        <taxon>Malacostraca</taxon>
        <taxon>Eumalacostraca</taxon>
        <taxon>Eucarida</taxon>
        <taxon>Decapoda</taxon>
        <taxon>Pleocyemata</taxon>
        <taxon>Brachyura</taxon>
        <taxon>Eubrachyura</taxon>
        <taxon>Portunoidea</taxon>
        <taxon>Portunidae</taxon>
        <taxon>Portuninae</taxon>
        <taxon>Portunus</taxon>
    </lineage>
</organism>
<comment type="caution">
    <text evidence="2">The sequence shown here is derived from an EMBL/GenBank/DDBJ whole genome shotgun (WGS) entry which is preliminary data.</text>
</comment>
<accession>A0A5B7IQE1</accession>
<name>A0A5B7IQE1_PORTR</name>
<feature type="compositionally biased region" description="Acidic residues" evidence="1">
    <location>
        <begin position="30"/>
        <end position="43"/>
    </location>
</feature>
<keyword evidence="3" id="KW-1185">Reference proteome</keyword>
<feature type="region of interest" description="Disordered" evidence="1">
    <location>
        <begin position="1"/>
        <end position="50"/>
    </location>
</feature>
<dbReference type="Proteomes" id="UP000324222">
    <property type="component" value="Unassembled WGS sequence"/>
</dbReference>
<protein>
    <submittedName>
        <fullName evidence="2">Uncharacterized protein</fullName>
    </submittedName>
</protein>
<gene>
    <name evidence="2" type="ORF">E2C01_079046</name>
</gene>
<evidence type="ECO:0000313" key="2">
    <source>
        <dbReference type="EMBL" id="MPC84309.1"/>
    </source>
</evidence>
<dbReference type="AlphaFoldDB" id="A0A5B7IQE1"/>
<dbReference type="EMBL" id="VSRR010065113">
    <property type="protein sequence ID" value="MPC84309.1"/>
    <property type="molecule type" value="Genomic_DNA"/>
</dbReference>
<reference evidence="2 3" key="1">
    <citation type="submission" date="2019-05" db="EMBL/GenBank/DDBJ databases">
        <title>Another draft genome of Portunus trituberculatus and its Hox gene families provides insights of decapod evolution.</title>
        <authorList>
            <person name="Jeong J.-H."/>
            <person name="Song I."/>
            <person name="Kim S."/>
            <person name="Choi T."/>
            <person name="Kim D."/>
            <person name="Ryu S."/>
            <person name="Kim W."/>
        </authorList>
    </citation>
    <scope>NUCLEOTIDE SEQUENCE [LARGE SCALE GENOMIC DNA]</scope>
    <source>
        <tissue evidence="2">Muscle</tissue>
    </source>
</reference>